<reference evidence="1 2" key="1">
    <citation type="submission" date="2019-03" db="EMBL/GenBank/DDBJ databases">
        <title>First draft genome of Liparis tanakae, snailfish: a comprehensive survey of snailfish specific genes.</title>
        <authorList>
            <person name="Kim W."/>
            <person name="Song I."/>
            <person name="Jeong J.-H."/>
            <person name="Kim D."/>
            <person name="Kim S."/>
            <person name="Ryu S."/>
            <person name="Song J.Y."/>
            <person name="Lee S.K."/>
        </authorList>
    </citation>
    <scope>NUCLEOTIDE SEQUENCE [LARGE SCALE GENOMIC DNA]</scope>
    <source>
        <tissue evidence="1">Muscle</tissue>
    </source>
</reference>
<gene>
    <name evidence="1" type="primary">SSPO_1</name>
    <name evidence="1" type="ORF">EYF80_057422</name>
</gene>
<evidence type="ECO:0000313" key="1">
    <source>
        <dbReference type="EMBL" id="TNN32417.1"/>
    </source>
</evidence>
<dbReference type="EMBL" id="SRLO01002709">
    <property type="protein sequence ID" value="TNN32417.1"/>
    <property type="molecule type" value="Genomic_DNA"/>
</dbReference>
<accession>A0A4Z2EU20</accession>
<dbReference type="AlphaFoldDB" id="A0A4Z2EU20"/>
<dbReference type="Proteomes" id="UP000314294">
    <property type="component" value="Unassembled WGS sequence"/>
</dbReference>
<keyword evidence="2" id="KW-1185">Reference proteome</keyword>
<protein>
    <submittedName>
        <fullName evidence="1">SCO-spondin</fullName>
    </submittedName>
</protein>
<proteinExistence type="predicted"/>
<evidence type="ECO:0000313" key="2">
    <source>
        <dbReference type="Proteomes" id="UP000314294"/>
    </source>
</evidence>
<comment type="caution">
    <text evidence="1">The sequence shown here is derived from an EMBL/GenBank/DDBJ whole genome shotgun (WGS) entry which is preliminary data.</text>
</comment>
<name>A0A4Z2EU20_9TELE</name>
<sequence>MEQRRETLDSGSHSRTFMLHDGGTRHLHTQKMFTSQPSLHQGAAGLQVLELDLQQLPGWRSSDACLVLRRWCELTEEQPVERVLTPRLQLEVSCSELYQYSSRAWRLDLDRMRAQHGGDDGIALYYKAQGPKASCFLYTVWRAEGRLDQGLEGREETGSGSGGRRGDWIRIWRAERRLDQGLEGGEETGPGSGGWRGDWIRVWRAEGRLDQGLEGGEETGSGSGGL</sequence>
<dbReference type="OrthoDB" id="6262482at2759"/>
<organism evidence="1 2">
    <name type="scientific">Liparis tanakae</name>
    <name type="common">Tanaka's snailfish</name>
    <dbReference type="NCBI Taxonomy" id="230148"/>
    <lineage>
        <taxon>Eukaryota</taxon>
        <taxon>Metazoa</taxon>
        <taxon>Chordata</taxon>
        <taxon>Craniata</taxon>
        <taxon>Vertebrata</taxon>
        <taxon>Euteleostomi</taxon>
        <taxon>Actinopterygii</taxon>
        <taxon>Neopterygii</taxon>
        <taxon>Teleostei</taxon>
        <taxon>Neoteleostei</taxon>
        <taxon>Acanthomorphata</taxon>
        <taxon>Eupercaria</taxon>
        <taxon>Perciformes</taxon>
        <taxon>Cottioidei</taxon>
        <taxon>Cottales</taxon>
        <taxon>Liparidae</taxon>
        <taxon>Liparis</taxon>
    </lineage>
</organism>